<sequence length="557" mass="63422">MKRPNRKELEKKLSILTKDISDRVSEFHALVGFNGGNGSGDQIFPSPGGELLRCQNAAKIWRQKRENIRSQVAVVRRQIEDKRTNIKDLKEELSLIESKDLYFKDEAKLKQILQKFEQQYLVCSNRRDEEAFVRQIDRLRRNQNRLGKYKELLCEKEEMVRQLKVCKSERDELYEKGMNAKRFEAECKREERDILIRAGEIMTEIERLQQEKKSIMAEYDKQRTAYLECMRLENGVETTPTARTSPRELTRSYSLRVPVVSVSDLASAESCGDDSDSSSEKYFAFFIVLFAAVVLDDNDFMSDWSRPPLTASEYRPFAYQKKLCKNLISYLSQLMQDSESDVSTSVGKSEGIDFSGIETAAPPRQEDTHIESEISANMAATVTAVEDLETVNAEVARCKRVYRKEKWKPTQLVPYALEVLDMFGQLDVTPPASFGLVPAVIDEVKKKLQFYETQTSVTGFDDSWFRGIFCRPSPESEHTFGSALNSYYTASEFDEESVLNSSKLSFSPRADGFRLAKVLSCPDLRRFAAASDISVSPPTNENAEPVALSSNCSLPVD</sequence>
<dbReference type="WBParaSite" id="SBAD_0000914501-mRNA-1">
    <property type="protein sequence ID" value="SBAD_0000914501-mRNA-1"/>
    <property type="gene ID" value="SBAD_0000914501"/>
</dbReference>
<proteinExistence type="predicted"/>
<keyword evidence="4" id="KW-1185">Reference proteome</keyword>
<feature type="region of interest" description="Disordered" evidence="2">
    <location>
        <begin position="535"/>
        <end position="557"/>
    </location>
</feature>
<dbReference type="GO" id="GO:0005783">
    <property type="term" value="C:endoplasmic reticulum"/>
    <property type="evidence" value="ECO:0007669"/>
    <property type="project" value="TreeGrafter"/>
</dbReference>
<name>A0A183IYX7_9BILA</name>
<dbReference type="GO" id="GO:1990904">
    <property type="term" value="C:ribonucleoprotein complex"/>
    <property type="evidence" value="ECO:0007669"/>
    <property type="project" value="TreeGrafter"/>
</dbReference>
<dbReference type="EMBL" id="UZAM01012007">
    <property type="protein sequence ID" value="VDP19516.1"/>
    <property type="molecule type" value="Genomic_DNA"/>
</dbReference>
<dbReference type="AlphaFoldDB" id="A0A183IYX7"/>
<accession>A0A183IYX7</accession>
<evidence type="ECO:0000256" key="1">
    <source>
        <dbReference type="SAM" id="Coils"/>
    </source>
</evidence>
<dbReference type="PANTHER" id="PTHR31027">
    <property type="entry name" value="NUCLEAR SEGREGATION PROTEIN BFR1"/>
    <property type="match status" value="1"/>
</dbReference>
<organism evidence="5">
    <name type="scientific">Soboliphyme baturini</name>
    <dbReference type="NCBI Taxonomy" id="241478"/>
    <lineage>
        <taxon>Eukaryota</taxon>
        <taxon>Metazoa</taxon>
        <taxon>Ecdysozoa</taxon>
        <taxon>Nematoda</taxon>
        <taxon>Enoplea</taxon>
        <taxon>Dorylaimia</taxon>
        <taxon>Dioctophymatida</taxon>
        <taxon>Dioctophymatoidea</taxon>
        <taxon>Soboliphymatidae</taxon>
        <taxon>Soboliphyme</taxon>
    </lineage>
</organism>
<keyword evidence="1" id="KW-0175">Coiled coil</keyword>
<feature type="coiled-coil region" evidence="1">
    <location>
        <begin position="149"/>
        <end position="225"/>
    </location>
</feature>
<feature type="coiled-coil region" evidence="1">
    <location>
        <begin position="72"/>
        <end position="99"/>
    </location>
</feature>
<reference evidence="5" key="1">
    <citation type="submission" date="2016-06" db="UniProtKB">
        <authorList>
            <consortium name="WormBaseParasite"/>
        </authorList>
    </citation>
    <scope>IDENTIFICATION</scope>
</reference>
<dbReference type="GO" id="GO:0003729">
    <property type="term" value="F:mRNA binding"/>
    <property type="evidence" value="ECO:0007669"/>
    <property type="project" value="TreeGrafter"/>
</dbReference>
<evidence type="ECO:0000256" key="2">
    <source>
        <dbReference type="SAM" id="MobiDB-lite"/>
    </source>
</evidence>
<evidence type="ECO:0000313" key="5">
    <source>
        <dbReference type="WBParaSite" id="SBAD_0000914501-mRNA-1"/>
    </source>
</evidence>
<dbReference type="PANTHER" id="PTHR31027:SF2">
    <property type="entry name" value="LEBERCILIN DOMAIN-CONTAINING PROTEIN"/>
    <property type="match status" value="1"/>
</dbReference>
<dbReference type="GO" id="GO:0008298">
    <property type="term" value="P:intracellular mRNA localization"/>
    <property type="evidence" value="ECO:0007669"/>
    <property type="project" value="TreeGrafter"/>
</dbReference>
<dbReference type="Proteomes" id="UP000270296">
    <property type="component" value="Unassembled WGS sequence"/>
</dbReference>
<evidence type="ECO:0000313" key="4">
    <source>
        <dbReference type="Proteomes" id="UP000270296"/>
    </source>
</evidence>
<reference evidence="3 4" key="2">
    <citation type="submission" date="2018-11" db="EMBL/GenBank/DDBJ databases">
        <authorList>
            <consortium name="Pathogen Informatics"/>
        </authorList>
    </citation>
    <scope>NUCLEOTIDE SEQUENCE [LARGE SCALE GENOMIC DNA]</scope>
</reference>
<protein>
    <submittedName>
        <fullName evidence="3 5">Uncharacterized protein</fullName>
    </submittedName>
</protein>
<dbReference type="OrthoDB" id="5820935at2759"/>
<dbReference type="InterPro" id="IPR039604">
    <property type="entry name" value="Bfr1"/>
</dbReference>
<evidence type="ECO:0000313" key="3">
    <source>
        <dbReference type="EMBL" id="VDP19516.1"/>
    </source>
</evidence>
<dbReference type="GO" id="GO:0042175">
    <property type="term" value="C:nuclear outer membrane-endoplasmic reticulum membrane network"/>
    <property type="evidence" value="ECO:0007669"/>
    <property type="project" value="TreeGrafter"/>
</dbReference>
<gene>
    <name evidence="3" type="ORF">SBAD_LOCUS8825</name>
</gene>